<protein>
    <submittedName>
        <fullName evidence="2">Uncharacterized protein</fullName>
    </submittedName>
</protein>
<dbReference type="AlphaFoldDB" id="A0A1X2HBJ1"/>
<feature type="region of interest" description="Disordered" evidence="1">
    <location>
        <begin position="133"/>
        <end position="155"/>
    </location>
</feature>
<sequence length="286" mass="32171">MSLSVSAAAAEPHSHHARHNNHQHHNYHNHGRQVAGRDRISAIYHRHSGDHSSLSISSLSSSSSRKSGSVMFEMFFSRLLDAIIFTSAVAITAYNYWTGSLEQPQLTAGPSFGHDTQQQHGHVDFRQWRQLHAPPRPQANHTPQSQGTLENSKRQRTLRWAETIAQQQEYNKHQYPRASAPNVPVAHAETRSYAALDPQYQRSQQRRTQSMPNIPGGSTSTSTSTSSKTASDKSSKKEKEDETLARMEERLQSLIEQGQAALSSKVELYDMDENEMAMRQAFARSK</sequence>
<evidence type="ECO:0000313" key="2">
    <source>
        <dbReference type="EMBL" id="ORY96130.1"/>
    </source>
</evidence>
<reference evidence="2 3" key="1">
    <citation type="submission" date="2016-07" db="EMBL/GenBank/DDBJ databases">
        <title>Pervasive Adenine N6-methylation of Active Genes in Fungi.</title>
        <authorList>
            <consortium name="DOE Joint Genome Institute"/>
            <person name="Mondo S.J."/>
            <person name="Dannebaum R.O."/>
            <person name="Kuo R.C."/>
            <person name="Labutti K."/>
            <person name="Haridas S."/>
            <person name="Kuo A."/>
            <person name="Salamov A."/>
            <person name="Ahrendt S.R."/>
            <person name="Lipzen A."/>
            <person name="Sullivan W."/>
            <person name="Andreopoulos W.B."/>
            <person name="Clum A."/>
            <person name="Lindquist E."/>
            <person name="Daum C."/>
            <person name="Ramamoorthy G.K."/>
            <person name="Gryganskyi A."/>
            <person name="Culley D."/>
            <person name="Magnuson J.K."/>
            <person name="James T.Y."/>
            <person name="O'Malley M.A."/>
            <person name="Stajich J.E."/>
            <person name="Spatafora J.W."/>
            <person name="Visel A."/>
            <person name="Grigoriev I.V."/>
        </authorList>
    </citation>
    <scope>NUCLEOTIDE SEQUENCE [LARGE SCALE GENOMIC DNA]</scope>
    <source>
        <strain evidence="2 3">NRRL 2496</strain>
    </source>
</reference>
<organism evidence="2 3">
    <name type="scientific">Syncephalastrum racemosum</name>
    <name type="common">Filamentous fungus</name>
    <dbReference type="NCBI Taxonomy" id="13706"/>
    <lineage>
        <taxon>Eukaryota</taxon>
        <taxon>Fungi</taxon>
        <taxon>Fungi incertae sedis</taxon>
        <taxon>Mucoromycota</taxon>
        <taxon>Mucoromycotina</taxon>
        <taxon>Mucoromycetes</taxon>
        <taxon>Mucorales</taxon>
        <taxon>Syncephalastraceae</taxon>
        <taxon>Syncephalastrum</taxon>
    </lineage>
</organism>
<dbReference type="Proteomes" id="UP000242180">
    <property type="component" value="Unassembled WGS sequence"/>
</dbReference>
<accession>A0A1X2HBJ1</accession>
<evidence type="ECO:0000256" key="1">
    <source>
        <dbReference type="SAM" id="MobiDB-lite"/>
    </source>
</evidence>
<feature type="compositionally biased region" description="Basic and acidic residues" evidence="1">
    <location>
        <begin position="230"/>
        <end position="250"/>
    </location>
</feature>
<evidence type="ECO:0000313" key="3">
    <source>
        <dbReference type="Proteomes" id="UP000242180"/>
    </source>
</evidence>
<comment type="caution">
    <text evidence="2">The sequence shown here is derived from an EMBL/GenBank/DDBJ whole genome shotgun (WGS) entry which is preliminary data.</text>
</comment>
<feature type="compositionally biased region" description="Low complexity" evidence="1">
    <location>
        <begin position="218"/>
        <end position="229"/>
    </location>
</feature>
<feature type="region of interest" description="Disordered" evidence="1">
    <location>
        <begin position="196"/>
        <end position="250"/>
    </location>
</feature>
<proteinExistence type="predicted"/>
<gene>
    <name evidence="2" type="ORF">BCR43DRAFT_491116</name>
</gene>
<dbReference type="OMA" id="NNTHINP"/>
<name>A0A1X2HBJ1_SYNRA</name>
<keyword evidence="3" id="KW-1185">Reference proteome</keyword>
<feature type="compositionally biased region" description="Polar residues" evidence="1">
    <location>
        <begin position="139"/>
        <end position="150"/>
    </location>
</feature>
<dbReference type="OrthoDB" id="2290357at2759"/>
<feature type="region of interest" description="Disordered" evidence="1">
    <location>
        <begin position="1"/>
        <end position="33"/>
    </location>
</feature>
<dbReference type="EMBL" id="MCGN01000005">
    <property type="protein sequence ID" value="ORY96130.1"/>
    <property type="molecule type" value="Genomic_DNA"/>
</dbReference>
<dbReference type="InParanoid" id="A0A1X2HBJ1"/>
<feature type="compositionally biased region" description="Low complexity" evidence="1">
    <location>
        <begin position="1"/>
        <end position="11"/>
    </location>
</feature>
<feature type="compositionally biased region" description="Low complexity" evidence="1">
    <location>
        <begin position="199"/>
        <end position="210"/>
    </location>
</feature>
<feature type="compositionally biased region" description="Basic residues" evidence="1">
    <location>
        <begin position="15"/>
        <end position="31"/>
    </location>
</feature>